<proteinExistence type="inferred from homology"/>
<comment type="similarity">
    <text evidence="1">Belongs to the type-B carboxylesterase/lipase family.</text>
</comment>
<evidence type="ECO:0000256" key="1">
    <source>
        <dbReference type="ARBA" id="ARBA00005964"/>
    </source>
</evidence>
<evidence type="ECO:0000313" key="5">
    <source>
        <dbReference type="EMBL" id="CAH3107487.1"/>
    </source>
</evidence>
<protein>
    <recommendedName>
        <fullName evidence="4">Carboxylesterase type B domain-containing protein</fullName>
    </recommendedName>
</protein>
<evidence type="ECO:0000256" key="2">
    <source>
        <dbReference type="ARBA" id="ARBA00022729"/>
    </source>
</evidence>
<keyword evidence="6" id="KW-1185">Reference proteome</keyword>
<evidence type="ECO:0000259" key="4">
    <source>
        <dbReference type="Pfam" id="PF00135"/>
    </source>
</evidence>
<gene>
    <name evidence="5" type="ORF">PLOB_00016673</name>
</gene>
<evidence type="ECO:0000256" key="3">
    <source>
        <dbReference type="SAM" id="SignalP"/>
    </source>
</evidence>
<accession>A0ABN8NFE4</accession>
<dbReference type="PANTHER" id="PTHR43903">
    <property type="entry name" value="NEUROLIGIN"/>
    <property type="match status" value="1"/>
</dbReference>
<dbReference type="Proteomes" id="UP001159405">
    <property type="component" value="Unassembled WGS sequence"/>
</dbReference>
<organism evidence="5 6">
    <name type="scientific">Porites lobata</name>
    <dbReference type="NCBI Taxonomy" id="104759"/>
    <lineage>
        <taxon>Eukaryota</taxon>
        <taxon>Metazoa</taxon>
        <taxon>Cnidaria</taxon>
        <taxon>Anthozoa</taxon>
        <taxon>Hexacorallia</taxon>
        <taxon>Scleractinia</taxon>
        <taxon>Fungiina</taxon>
        <taxon>Poritidae</taxon>
        <taxon>Porites</taxon>
    </lineage>
</organism>
<dbReference type="Pfam" id="PF00135">
    <property type="entry name" value="COesterase"/>
    <property type="match status" value="1"/>
</dbReference>
<sequence>MSSRSALWLLLLWGSVIKRQERSIRDEGNVQTLDCAAIEKDRSKFKELFWKVEGSEDAIGYCNRNKCGTPKSFLEDKRIHVLGISLEGTLSIKRTLPQKIPGQTVTFVCEVHTTDYKVRTSEAKIIYSLECPQATPSPKVNGSDPEVKTKSGTIVGKLETLPNGKLVYEYLGIPYAKPPVNELRFARPESFKPWSGKRAAKEFGSACPQPRFDIPNFKREIGKENEDCLFLNVFVPATSSTEGKMTVMVWIHGTGLASFSSSPEFRGFSIGSSTEYPAHVLAGYNNVIVVTFNYRLGILGFLSSVPGTEKTGNYGMFDQIQVLTWVHENIASFGGDPDKVTVFGQGTGATSVALHLMSPKSKNLFQRAIMQSGAASAPYLPRKAANESVQKLAADANCSFNDKLFDCLRGKSAEDIIQLQSSISSKNAKALMELSNPVIDDDFLEESTQELYEYHKKGKKPPDSLLKKLFPNVKIMTGFTTNESSLDVIQRPEDARSSIAKTLKYGNIDNKIVDELVKYQYADHSDTKARNRMIESDFMTVAPMTFEAIALAEAKKSVYFYVFEHRPDFSKLPELTGAFHGDDIGFVFGAPFAKISPLVDSFTPRYSDIETGLSRYIMKLWTDFAKFGNPTGPDSPVRWPKFTKENQCYLALDVKPEENNKYRAKEVAFWNNYIPRIIRKSKKHCSAF</sequence>
<dbReference type="Gene3D" id="3.40.50.1820">
    <property type="entry name" value="alpha/beta hydrolase"/>
    <property type="match status" value="1"/>
</dbReference>
<dbReference type="PROSITE" id="PS00941">
    <property type="entry name" value="CARBOXYLESTERASE_B_2"/>
    <property type="match status" value="1"/>
</dbReference>
<comment type="caution">
    <text evidence="5">The sequence shown here is derived from an EMBL/GenBank/DDBJ whole genome shotgun (WGS) entry which is preliminary data.</text>
</comment>
<evidence type="ECO:0000313" key="6">
    <source>
        <dbReference type="Proteomes" id="UP001159405"/>
    </source>
</evidence>
<dbReference type="SUPFAM" id="SSF53474">
    <property type="entry name" value="alpha/beta-Hydrolases"/>
    <property type="match status" value="1"/>
</dbReference>
<feature type="domain" description="Carboxylesterase type B" evidence="4">
    <location>
        <begin position="144"/>
        <end position="670"/>
    </location>
</feature>
<dbReference type="EMBL" id="CALNXK010000020">
    <property type="protein sequence ID" value="CAH3107487.1"/>
    <property type="molecule type" value="Genomic_DNA"/>
</dbReference>
<dbReference type="InterPro" id="IPR002018">
    <property type="entry name" value="CarbesteraseB"/>
</dbReference>
<feature type="chain" id="PRO_5045036729" description="Carboxylesterase type B domain-containing protein" evidence="3">
    <location>
        <begin position="19"/>
        <end position="688"/>
    </location>
</feature>
<name>A0ABN8NFE4_9CNID</name>
<dbReference type="InterPro" id="IPR019819">
    <property type="entry name" value="Carboxylesterase_B_CS"/>
</dbReference>
<feature type="signal peptide" evidence="3">
    <location>
        <begin position="1"/>
        <end position="18"/>
    </location>
</feature>
<reference evidence="5 6" key="1">
    <citation type="submission" date="2022-05" db="EMBL/GenBank/DDBJ databases">
        <authorList>
            <consortium name="Genoscope - CEA"/>
            <person name="William W."/>
        </authorList>
    </citation>
    <scope>NUCLEOTIDE SEQUENCE [LARGE SCALE GENOMIC DNA]</scope>
</reference>
<dbReference type="InterPro" id="IPR029058">
    <property type="entry name" value="AB_hydrolase_fold"/>
</dbReference>
<dbReference type="InterPro" id="IPR051093">
    <property type="entry name" value="Neuroligin/BSAL"/>
</dbReference>
<keyword evidence="2 3" id="KW-0732">Signal</keyword>